<dbReference type="GeneID" id="66071788"/>
<comment type="caution">
    <text evidence="1">The sequence shown here is derived from an EMBL/GenBank/DDBJ whole genome shotgun (WGS) entry which is preliminary data.</text>
</comment>
<evidence type="ECO:0000313" key="1">
    <source>
        <dbReference type="EMBL" id="KAG7086783.1"/>
    </source>
</evidence>
<dbReference type="OrthoDB" id="2340858at2759"/>
<evidence type="ECO:0000313" key="2">
    <source>
        <dbReference type="Proteomes" id="UP001049176"/>
    </source>
</evidence>
<gene>
    <name evidence="1" type="ORF">E1B28_002712</name>
</gene>
<proteinExistence type="predicted"/>
<name>A0A9P7RP59_9AGAR</name>
<dbReference type="AlphaFoldDB" id="A0A9P7RP59"/>
<accession>A0A9P7RP59</accession>
<dbReference type="KEGG" id="more:E1B28_002712"/>
<organism evidence="1 2">
    <name type="scientific">Marasmius oreades</name>
    <name type="common">fairy-ring Marasmius</name>
    <dbReference type="NCBI Taxonomy" id="181124"/>
    <lineage>
        <taxon>Eukaryota</taxon>
        <taxon>Fungi</taxon>
        <taxon>Dikarya</taxon>
        <taxon>Basidiomycota</taxon>
        <taxon>Agaricomycotina</taxon>
        <taxon>Agaricomycetes</taxon>
        <taxon>Agaricomycetidae</taxon>
        <taxon>Agaricales</taxon>
        <taxon>Marasmiineae</taxon>
        <taxon>Marasmiaceae</taxon>
        <taxon>Marasmius</taxon>
    </lineage>
</organism>
<reference evidence="1" key="1">
    <citation type="journal article" date="2021" name="Genome Biol. Evol.">
        <title>The assembled and annotated genome of the fairy-ring fungus Marasmius oreades.</title>
        <authorList>
            <person name="Hiltunen M."/>
            <person name="Ament-Velasquez S.L."/>
            <person name="Johannesson H."/>
        </authorList>
    </citation>
    <scope>NUCLEOTIDE SEQUENCE</scope>
    <source>
        <strain evidence="1">03SP1</strain>
    </source>
</reference>
<dbReference type="PANTHER" id="PTHR33129:SF1">
    <property type="entry name" value="ATP-BINDING PROTEIN"/>
    <property type="match status" value="1"/>
</dbReference>
<dbReference type="InterPro" id="IPR052980">
    <property type="entry name" value="Crinkler_effector"/>
</dbReference>
<sequence>MSTVATLHAKELQESGCDLQNWMFNPQPLMLASDDWQAFYEDALTQPLSAKFTFPSTRANKYQPRSFYNDLCDRMWRQCMGINNHVVINGQPGIGKTVSLWYLMRAILRNNNTMPIVYVAGGRAYIFFDRKVYYDSQVDEMKFPSQARGAKPVKLLVFLDLGARSPAPPTGLSEGNRIIIQASSPNNAHASWLKHKYHVRLAIPTCWTKTELIDNFVSSDPYHKQFLDRLRDYLGGQELGTNDVAVTYAKDLLENKYQDARSNTFDEGESEAYAIAQRLSSCPELKGLDERDILSLLIDNAIYHVGWPARDVYQYIARDPSDRDISMAFLECDWDALAEDLRWSSESHCLDRVPYQIMIVHTGPSEEFEDRDKVIVRPQVWYCRFKSVYIAERALECFAKMQHRTLVDTFILYYKLTNSRMLAGWMLEAIFRRHLQSITEPIPLCVMRLKAATKANDISRTFTTGETPSYADDANLNATGVDIRSFLPHTFKDGNFPKNIFTFSQEKKTPFLDGVLIKDGAGNAQSSLMWIFQITLPTSHGGSLRAMKVLEALRNSLDPKPNKLRYLLIHPSIDGRKPPVEWTIPDGWVTGQVYCFYVPISSCSLDSVVTKKRKLSTSGRSSPSHSASG</sequence>
<dbReference type="PANTHER" id="PTHR33129">
    <property type="entry name" value="PROTEIN KINASE DOMAIN-CONTAINING PROTEIN-RELATED"/>
    <property type="match status" value="1"/>
</dbReference>
<dbReference type="Proteomes" id="UP001049176">
    <property type="component" value="Chromosome 10"/>
</dbReference>
<dbReference type="RefSeq" id="XP_043003254.1">
    <property type="nucleotide sequence ID" value="XM_043159651.1"/>
</dbReference>
<protein>
    <submittedName>
        <fullName evidence="1">Uncharacterized protein</fullName>
    </submittedName>
</protein>
<keyword evidence="2" id="KW-1185">Reference proteome</keyword>
<dbReference type="EMBL" id="CM032190">
    <property type="protein sequence ID" value="KAG7086783.1"/>
    <property type="molecule type" value="Genomic_DNA"/>
</dbReference>